<accession>A0A1A9AIT1</accession>
<name>A0A1A9AIT1_PLAOA</name>
<evidence type="ECO:0000256" key="1">
    <source>
        <dbReference type="SAM" id="Phobius"/>
    </source>
</evidence>
<reference evidence="2" key="1">
    <citation type="submission" date="2016-05" db="EMBL/GenBank/DDBJ databases">
        <authorList>
            <person name="Lavstsen T."/>
            <person name="Jespersen J.S."/>
        </authorList>
    </citation>
    <scope>NUCLEOTIDE SEQUENCE [LARGE SCALE GENOMIC DNA]</scope>
</reference>
<keyword evidence="1" id="KW-0812">Transmembrane</keyword>
<evidence type="ECO:0000313" key="3">
    <source>
        <dbReference type="EMBL" id="SBT57167.1"/>
    </source>
</evidence>
<evidence type="ECO:0000313" key="2">
    <source>
        <dbReference type="EMBL" id="SBT56085.1"/>
    </source>
</evidence>
<dbReference type="Proteomes" id="UP000078550">
    <property type="component" value="Unassembled WGS sequence"/>
</dbReference>
<organism evidence="2 4">
    <name type="scientific">Plasmodium ovale wallikeri</name>
    <dbReference type="NCBI Taxonomy" id="864142"/>
    <lineage>
        <taxon>Eukaryota</taxon>
        <taxon>Sar</taxon>
        <taxon>Alveolata</taxon>
        <taxon>Apicomplexa</taxon>
        <taxon>Aconoidasida</taxon>
        <taxon>Haemosporida</taxon>
        <taxon>Plasmodiidae</taxon>
        <taxon>Plasmodium</taxon>
        <taxon>Plasmodium (Plasmodium)</taxon>
    </lineage>
</organism>
<keyword evidence="5" id="KW-1185">Reference proteome</keyword>
<dbReference type="EMBL" id="FLRD01001405">
    <property type="protein sequence ID" value="SBT57167.1"/>
    <property type="molecule type" value="Genomic_DNA"/>
</dbReference>
<evidence type="ECO:0000313" key="5">
    <source>
        <dbReference type="Proteomes" id="UP000078555"/>
    </source>
</evidence>
<dbReference type="EMBL" id="FLRE01001282">
    <property type="protein sequence ID" value="SBT56085.1"/>
    <property type="molecule type" value="Genomic_DNA"/>
</dbReference>
<keyword evidence="1" id="KW-0472">Membrane</keyword>
<evidence type="ECO:0000313" key="4">
    <source>
        <dbReference type="Proteomes" id="UP000078550"/>
    </source>
</evidence>
<dbReference type="Proteomes" id="UP000078555">
    <property type="component" value="Unassembled WGS sequence"/>
</dbReference>
<proteinExistence type="predicted"/>
<dbReference type="InterPro" id="IPR008780">
    <property type="entry name" value="Plasmodium_Vir"/>
</dbReference>
<keyword evidence="1" id="KW-1133">Transmembrane helix</keyword>
<protein>
    <submittedName>
        <fullName evidence="2">PIR Superfamily Protein</fullName>
    </submittedName>
</protein>
<feature type="transmembrane region" description="Helical" evidence="1">
    <location>
        <begin position="274"/>
        <end position="293"/>
    </location>
</feature>
<dbReference type="AlphaFoldDB" id="A0A1A9AIT1"/>
<gene>
    <name evidence="3" type="ORF">POVWA1_080520</name>
    <name evidence="2" type="ORF">POVWA2_071500</name>
</gene>
<dbReference type="Pfam" id="PF05795">
    <property type="entry name" value="Plasmodium_Vir"/>
    <property type="match status" value="1"/>
</dbReference>
<sequence>MDHNVPIESKLYYENIDSRFNRNIDNSICTEIISELDGQIQQDSEFFSFCSRLTGALNEYGSLPPVLILSDYGCNYFNLWICDRISEILAKLDTDKSNHIKTRIKRFWDSSTLEEKCEPIFISYMNDSNYDKIKKLYEYALNYHHPKYYLDGGKRYCSEDNRRYIRESLILYKEVKQECQSESNENNLLCTALKNVRKIYTEDELSKLTCNGESLIEEHNVVAEEVSEKQVDGGPPRDITLQPDGSEREAINLRMSQLSNVSDSPTISDSHKSMTIAFPLLGIFSIFCILYKFTSARSWLHTRLLRKDTIEHNMYDDETIESLENTYDQENKNDQNGRHNIAYHPL</sequence>
<reference evidence="4 5" key="2">
    <citation type="submission" date="2016-05" db="EMBL/GenBank/DDBJ databases">
        <authorList>
            <person name="Naeem Raeece"/>
        </authorList>
    </citation>
    <scope>NUCLEOTIDE SEQUENCE [LARGE SCALE GENOMIC DNA]</scope>
</reference>